<gene>
    <name evidence="9" type="ORF">P6N53_15780</name>
</gene>
<evidence type="ECO:0000256" key="6">
    <source>
        <dbReference type="ARBA" id="ARBA00022989"/>
    </source>
</evidence>
<organism evidence="9 10">
    <name type="scientific">Desulforamulus aquiferis</name>
    <dbReference type="NCBI Taxonomy" id="1397668"/>
    <lineage>
        <taxon>Bacteria</taxon>
        <taxon>Bacillati</taxon>
        <taxon>Bacillota</taxon>
        <taxon>Clostridia</taxon>
        <taxon>Eubacteriales</taxon>
        <taxon>Peptococcaceae</taxon>
        <taxon>Desulforamulus</taxon>
    </lineage>
</organism>
<evidence type="ECO:0000313" key="10">
    <source>
        <dbReference type="Proteomes" id="UP001172911"/>
    </source>
</evidence>
<dbReference type="Pfam" id="PF04647">
    <property type="entry name" value="AgrB"/>
    <property type="match status" value="1"/>
</dbReference>
<evidence type="ECO:0000256" key="7">
    <source>
        <dbReference type="ARBA" id="ARBA00023136"/>
    </source>
</evidence>
<keyword evidence="3" id="KW-0645">Protease</keyword>
<dbReference type="EMBL" id="JARPTC010000023">
    <property type="protein sequence ID" value="MDO7788689.1"/>
    <property type="molecule type" value="Genomic_DNA"/>
</dbReference>
<dbReference type="GO" id="GO:0016020">
    <property type="term" value="C:membrane"/>
    <property type="evidence" value="ECO:0007669"/>
    <property type="project" value="InterPro"/>
</dbReference>
<dbReference type="GO" id="GO:0006508">
    <property type="term" value="P:proteolysis"/>
    <property type="evidence" value="ECO:0007669"/>
    <property type="project" value="UniProtKB-KW"/>
</dbReference>
<comment type="caution">
    <text evidence="9">The sequence shown here is derived from an EMBL/GenBank/DDBJ whole genome shotgun (WGS) entry which is preliminary data.</text>
</comment>
<name>A0AAW7ZFW7_9FIRM</name>
<dbReference type="AlphaFoldDB" id="A0AAW7ZFW7"/>
<dbReference type="GO" id="GO:0008233">
    <property type="term" value="F:peptidase activity"/>
    <property type="evidence" value="ECO:0007669"/>
    <property type="project" value="UniProtKB-KW"/>
</dbReference>
<keyword evidence="7 8" id="KW-0472">Membrane</keyword>
<evidence type="ECO:0000256" key="4">
    <source>
        <dbReference type="ARBA" id="ARBA00022692"/>
    </source>
</evidence>
<feature type="transmembrane region" description="Helical" evidence="8">
    <location>
        <begin position="114"/>
        <end position="132"/>
    </location>
</feature>
<keyword evidence="4 8" id="KW-0812">Transmembrane</keyword>
<keyword evidence="6 8" id="KW-1133">Transmembrane helix</keyword>
<accession>A0AAW7ZFW7</accession>
<evidence type="ECO:0000256" key="1">
    <source>
        <dbReference type="ARBA" id="ARBA00022475"/>
    </source>
</evidence>
<reference evidence="9" key="1">
    <citation type="journal article" date="2023" name="J. Hazard. Mater.">
        <title>Anaerobic biodegradation of pyrene and benzo[a]pyrene by a new sulfate-reducing Desulforamulus aquiferis strain DSA.</title>
        <authorList>
            <person name="Zhang Z."/>
            <person name="Sun J."/>
            <person name="Gong X."/>
            <person name="Wang C."/>
            <person name="Wang H."/>
        </authorList>
    </citation>
    <scope>NUCLEOTIDE SEQUENCE</scope>
    <source>
        <strain evidence="9">DSA</strain>
    </source>
</reference>
<dbReference type="GO" id="GO:0009372">
    <property type="term" value="P:quorum sensing"/>
    <property type="evidence" value="ECO:0007669"/>
    <property type="project" value="UniProtKB-KW"/>
</dbReference>
<evidence type="ECO:0000256" key="5">
    <source>
        <dbReference type="ARBA" id="ARBA00022801"/>
    </source>
</evidence>
<reference evidence="9" key="2">
    <citation type="submission" date="2023-03" db="EMBL/GenBank/DDBJ databases">
        <authorList>
            <person name="Zhang Z."/>
        </authorList>
    </citation>
    <scope>NUCLEOTIDE SEQUENCE</scope>
    <source>
        <strain evidence="9">DSA</strain>
    </source>
</reference>
<protein>
    <submittedName>
        <fullName evidence="9">Accessory gene regulator B family protein</fullName>
    </submittedName>
</protein>
<dbReference type="InterPro" id="IPR006741">
    <property type="entry name" value="AgrB"/>
</dbReference>
<feature type="transmembrane region" description="Helical" evidence="8">
    <location>
        <begin position="43"/>
        <end position="67"/>
    </location>
</feature>
<feature type="transmembrane region" description="Helical" evidence="8">
    <location>
        <begin position="178"/>
        <end position="197"/>
    </location>
</feature>
<feature type="transmembrane region" description="Helical" evidence="8">
    <location>
        <begin position="88"/>
        <end position="108"/>
    </location>
</feature>
<keyword evidence="5" id="KW-0378">Hydrolase</keyword>
<dbReference type="Proteomes" id="UP001172911">
    <property type="component" value="Unassembled WGS sequence"/>
</dbReference>
<feature type="transmembrane region" description="Helical" evidence="8">
    <location>
        <begin position="152"/>
        <end position="172"/>
    </location>
</feature>
<keyword evidence="1" id="KW-1003">Cell membrane</keyword>
<evidence type="ECO:0000256" key="2">
    <source>
        <dbReference type="ARBA" id="ARBA00022654"/>
    </source>
</evidence>
<dbReference type="RefSeq" id="WP_304544840.1">
    <property type="nucleotide sequence ID" value="NZ_JARPTC010000023.1"/>
</dbReference>
<evidence type="ECO:0000313" key="9">
    <source>
        <dbReference type="EMBL" id="MDO7788689.1"/>
    </source>
</evidence>
<proteinExistence type="predicted"/>
<keyword evidence="10" id="KW-1185">Reference proteome</keyword>
<dbReference type="SMART" id="SM00793">
    <property type="entry name" value="AgrB"/>
    <property type="match status" value="1"/>
</dbReference>
<evidence type="ECO:0000256" key="8">
    <source>
        <dbReference type="SAM" id="Phobius"/>
    </source>
</evidence>
<keyword evidence="2" id="KW-0673">Quorum sensing</keyword>
<evidence type="ECO:0000256" key="3">
    <source>
        <dbReference type="ARBA" id="ARBA00022670"/>
    </source>
</evidence>
<sequence>MKTNYNNLIENWSDNIAQYMQGDRDNNKAIVAYGLNVVIFNTFVFLATIITAIILGLTVPVFMALIASGSLRFFTGGYHCSQPHHCTIITVIMINLYGYLALVISPMLTLEQLAVILGIIMVLCLYFIIKNAPVETPNKPIKIERRPILKRIGIMVWFFWVVTLTLLVGFTIKDYTYIILAVGMGIASQTFSISGILKNREV</sequence>